<feature type="region of interest" description="Disordered" evidence="1">
    <location>
        <begin position="150"/>
        <end position="196"/>
    </location>
</feature>
<evidence type="ECO:0000256" key="1">
    <source>
        <dbReference type="SAM" id="MobiDB-lite"/>
    </source>
</evidence>
<gene>
    <name evidence="2" type="ORF">H4R34_003241</name>
</gene>
<organism evidence="2 3">
    <name type="scientific">Dimargaris verticillata</name>
    <dbReference type="NCBI Taxonomy" id="2761393"/>
    <lineage>
        <taxon>Eukaryota</taxon>
        <taxon>Fungi</taxon>
        <taxon>Fungi incertae sedis</taxon>
        <taxon>Zoopagomycota</taxon>
        <taxon>Kickxellomycotina</taxon>
        <taxon>Dimargaritomycetes</taxon>
        <taxon>Dimargaritales</taxon>
        <taxon>Dimargaritaceae</taxon>
        <taxon>Dimargaris</taxon>
    </lineage>
</organism>
<protein>
    <submittedName>
        <fullName evidence="2">Uncharacterized protein</fullName>
    </submittedName>
</protein>
<dbReference type="OrthoDB" id="2162799at2759"/>
<dbReference type="AlphaFoldDB" id="A0A9W8B6G4"/>
<evidence type="ECO:0000313" key="3">
    <source>
        <dbReference type="Proteomes" id="UP001151582"/>
    </source>
</evidence>
<name>A0A9W8B6G4_9FUNG</name>
<evidence type="ECO:0000313" key="2">
    <source>
        <dbReference type="EMBL" id="KAJ1978337.1"/>
    </source>
</evidence>
<feature type="compositionally biased region" description="Low complexity" evidence="1">
    <location>
        <begin position="81"/>
        <end position="98"/>
    </location>
</feature>
<feature type="compositionally biased region" description="Low complexity" evidence="1">
    <location>
        <begin position="150"/>
        <end position="174"/>
    </location>
</feature>
<feature type="compositionally biased region" description="Polar residues" evidence="1">
    <location>
        <begin position="629"/>
        <end position="638"/>
    </location>
</feature>
<keyword evidence="3" id="KW-1185">Reference proteome</keyword>
<feature type="compositionally biased region" description="Low complexity" evidence="1">
    <location>
        <begin position="274"/>
        <end position="289"/>
    </location>
</feature>
<reference evidence="2" key="1">
    <citation type="submission" date="2022-07" db="EMBL/GenBank/DDBJ databases">
        <title>Phylogenomic reconstructions and comparative analyses of Kickxellomycotina fungi.</title>
        <authorList>
            <person name="Reynolds N.K."/>
            <person name="Stajich J.E."/>
            <person name="Barry K."/>
            <person name="Grigoriev I.V."/>
            <person name="Crous P."/>
            <person name="Smith M.E."/>
        </authorList>
    </citation>
    <scope>NUCLEOTIDE SEQUENCE</scope>
    <source>
        <strain evidence="2">RSA 567</strain>
    </source>
</reference>
<feature type="region of interest" description="Disordered" evidence="1">
    <location>
        <begin position="34"/>
        <end position="115"/>
    </location>
</feature>
<dbReference type="Proteomes" id="UP001151582">
    <property type="component" value="Unassembled WGS sequence"/>
</dbReference>
<feature type="region of interest" description="Disordered" evidence="1">
    <location>
        <begin position="256"/>
        <end position="289"/>
    </location>
</feature>
<feature type="compositionally biased region" description="Low complexity" evidence="1">
    <location>
        <begin position="365"/>
        <end position="380"/>
    </location>
</feature>
<feature type="region of interest" description="Disordered" evidence="1">
    <location>
        <begin position="365"/>
        <end position="387"/>
    </location>
</feature>
<dbReference type="EMBL" id="JANBQB010000283">
    <property type="protein sequence ID" value="KAJ1978337.1"/>
    <property type="molecule type" value="Genomic_DNA"/>
</dbReference>
<feature type="compositionally biased region" description="Polar residues" evidence="1">
    <location>
        <begin position="187"/>
        <end position="196"/>
    </location>
</feature>
<sequence length="834" mass="88996">MVSSPGMEAAEIWRQPLYTILSAIESVLLDENGQPFRPPAAVSSLGSAGPSPWAATAPSDGFAPDASNVKPRGGNPFGMRSISSSTTSSGHSSGTEGPLLPPPPPQSTLAFDSPRPIGMKRKATATLDPWGDGEVKAQRLTNALSSRLARSLSVSRNSPDLVDSGSSSAWSSDAMQCSPPRIAARPTPSTNYSNATPKTFEERVSKPAGQVSSMSGDPSAFVLKPIAKARSTSQTRAMAARGSSGGIHGLAPLIRDGSNHGNFEDREGSISDVETPLPSAPSPLSAAETTTNRALSSDDGTAWLAALTEPHGLPGQASGPFNVDQWLLQQAHAHNMSAADFQHHCQQRLHSVKYCLDLLSHGSLPPSTSPAPTSVSPSSGAGSGGGSGAMDYTMLRQTVLDLQRQCHWLGERGYRGLVQVFPDLGRHRDMLLSVVQYVHIREDMAQLVSTPTGMALQRIAETGTSLPDYFAQKQALYKDLLRQNGLEWRVRGYAIDDTLFQRTQQWFLDLDTAYVHDLRRVFVVCNNSSAGFSSIDRLPSNMASSPLLRLELYPPMHSSANSGNDDSAMLKRLMAVILRNVKTAARCVEFVGRTSASLAIDCFYLAAEYTRLSMSQTSKPDPSFHHDAATSSSSSMPNLSVGPVSKSKGSSAAKVMYQFERVLSLLTCLRAIRDGEALVQLSPFPGTNAATFRSISTTTPMTHAPHPHFSPTAAVTSPFIASPTVPYSPAPFSPAQTSASHPIPAAVLPALADLVPEMGEFAAALVQASLHLFAHLGHHKQAGHLAAPTGSLCIFVEFCLRWVNKIIEFGGARREFAPRLAPLYESLNALEAMV</sequence>
<accession>A0A9W8B6G4</accession>
<feature type="region of interest" description="Disordered" evidence="1">
    <location>
        <begin position="616"/>
        <end position="646"/>
    </location>
</feature>
<proteinExistence type="predicted"/>
<comment type="caution">
    <text evidence="2">The sequence shown here is derived from an EMBL/GenBank/DDBJ whole genome shotgun (WGS) entry which is preliminary data.</text>
</comment>